<proteinExistence type="predicted"/>
<gene>
    <name evidence="2" type="ORF">PIB30_034091</name>
</gene>
<evidence type="ECO:0000313" key="2">
    <source>
        <dbReference type="EMBL" id="MED6121860.1"/>
    </source>
</evidence>
<feature type="compositionally biased region" description="Pro residues" evidence="1">
    <location>
        <begin position="66"/>
        <end position="84"/>
    </location>
</feature>
<dbReference type="EMBL" id="JASCZI010030365">
    <property type="protein sequence ID" value="MED6121860.1"/>
    <property type="molecule type" value="Genomic_DNA"/>
</dbReference>
<feature type="compositionally biased region" description="Low complexity" evidence="1">
    <location>
        <begin position="29"/>
        <end position="52"/>
    </location>
</feature>
<keyword evidence="3" id="KW-1185">Reference proteome</keyword>
<feature type="compositionally biased region" description="Polar residues" evidence="1">
    <location>
        <begin position="109"/>
        <end position="120"/>
    </location>
</feature>
<accession>A0ABU6RD62</accession>
<dbReference type="Proteomes" id="UP001341840">
    <property type="component" value="Unassembled WGS sequence"/>
</dbReference>
<feature type="compositionally biased region" description="Low complexity" evidence="1">
    <location>
        <begin position="207"/>
        <end position="224"/>
    </location>
</feature>
<name>A0ABU6RD62_9FABA</name>
<sequence>MAKNNKFTSINFNHIYDKTVSNHQTPKTAAPSSLSSSSSPSFSATYSSVSSPNKPHGRILVLTRPTPKPVTPPTPSPSKQPQPSPTQTVPDQPRSQPDSDAISLRPQGRTGSSPVLSSPTLKDRPVHVESPSPLISPKPDKFVPPHLRPGYVPRVEEAPPGPDMGRGRDLGYRRGPHVGSAGKFAEDGRPKSGGYERIRRAGGSDVGPMGRPRSSGGSRPSSSG</sequence>
<organism evidence="2 3">
    <name type="scientific">Stylosanthes scabra</name>
    <dbReference type="NCBI Taxonomy" id="79078"/>
    <lineage>
        <taxon>Eukaryota</taxon>
        <taxon>Viridiplantae</taxon>
        <taxon>Streptophyta</taxon>
        <taxon>Embryophyta</taxon>
        <taxon>Tracheophyta</taxon>
        <taxon>Spermatophyta</taxon>
        <taxon>Magnoliopsida</taxon>
        <taxon>eudicotyledons</taxon>
        <taxon>Gunneridae</taxon>
        <taxon>Pentapetalae</taxon>
        <taxon>rosids</taxon>
        <taxon>fabids</taxon>
        <taxon>Fabales</taxon>
        <taxon>Fabaceae</taxon>
        <taxon>Papilionoideae</taxon>
        <taxon>50 kb inversion clade</taxon>
        <taxon>dalbergioids sensu lato</taxon>
        <taxon>Dalbergieae</taxon>
        <taxon>Pterocarpus clade</taxon>
        <taxon>Stylosanthes</taxon>
    </lineage>
</organism>
<feature type="region of interest" description="Disordered" evidence="1">
    <location>
        <begin position="1"/>
        <end position="224"/>
    </location>
</feature>
<feature type="compositionally biased region" description="Polar residues" evidence="1">
    <location>
        <begin position="1"/>
        <end position="12"/>
    </location>
</feature>
<protein>
    <submittedName>
        <fullName evidence="2">Uncharacterized protein</fullName>
    </submittedName>
</protein>
<evidence type="ECO:0000313" key="3">
    <source>
        <dbReference type="Proteomes" id="UP001341840"/>
    </source>
</evidence>
<reference evidence="2 3" key="1">
    <citation type="journal article" date="2023" name="Plants (Basel)">
        <title>Bridging the Gap: Combining Genomics and Transcriptomics Approaches to Understand Stylosanthes scabra, an Orphan Legume from the Brazilian Caatinga.</title>
        <authorList>
            <person name="Ferreira-Neto J.R.C."/>
            <person name="da Silva M.D."/>
            <person name="Binneck E."/>
            <person name="de Melo N.F."/>
            <person name="da Silva R.H."/>
            <person name="de Melo A.L.T.M."/>
            <person name="Pandolfi V."/>
            <person name="Bustamante F.O."/>
            <person name="Brasileiro-Vidal A.C."/>
            <person name="Benko-Iseppon A.M."/>
        </authorList>
    </citation>
    <scope>NUCLEOTIDE SEQUENCE [LARGE SCALE GENOMIC DNA]</scope>
    <source>
        <tissue evidence="2">Leaves</tissue>
    </source>
</reference>
<feature type="compositionally biased region" description="Basic and acidic residues" evidence="1">
    <location>
        <begin position="184"/>
        <end position="199"/>
    </location>
</feature>
<evidence type="ECO:0000256" key="1">
    <source>
        <dbReference type="SAM" id="MobiDB-lite"/>
    </source>
</evidence>
<comment type="caution">
    <text evidence="2">The sequence shown here is derived from an EMBL/GenBank/DDBJ whole genome shotgun (WGS) entry which is preliminary data.</text>
</comment>